<dbReference type="InterPro" id="IPR043128">
    <property type="entry name" value="Rev_trsase/Diguanyl_cyclase"/>
</dbReference>
<dbReference type="PROSITE" id="PS50883">
    <property type="entry name" value="EAL"/>
    <property type="match status" value="1"/>
</dbReference>
<gene>
    <name evidence="3" type="ordered locus">Selin_0020</name>
</gene>
<organism evidence="3 4">
    <name type="scientific">Desulfurispirillum indicum (strain ATCC BAA-1389 / DSM 22839 / S5)</name>
    <dbReference type="NCBI Taxonomy" id="653733"/>
    <lineage>
        <taxon>Bacteria</taxon>
        <taxon>Pseudomonadati</taxon>
        <taxon>Chrysiogenota</taxon>
        <taxon>Chrysiogenia</taxon>
        <taxon>Chrysiogenales</taxon>
        <taxon>Chrysiogenaceae</taxon>
        <taxon>Desulfurispirillum</taxon>
    </lineage>
</organism>
<dbReference type="InterPro" id="IPR046342">
    <property type="entry name" value="CBS_dom_sf"/>
</dbReference>
<protein>
    <submittedName>
        <fullName evidence="3">EAL domain protein</fullName>
    </submittedName>
</protein>
<evidence type="ECO:0000313" key="3">
    <source>
        <dbReference type="EMBL" id="ADU64779.1"/>
    </source>
</evidence>
<evidence type="ECO:0000259" key="2">
    <source>
        <dbReference type="PROSITE" id="PS50887"/>
    </source>
</evidence>
<dbReference type="EMBL" id="CP002432">
    <property type="protein sequence ID" value="ADU64779.1"/>
    <property type="molecule type" value="Genomic_DNA"/>
</dbReference>
<dbReference type="CDD" id="cd01948">
    <property type="entry name" value="EAL"/>
    <property type="match status" value="1"/>
</dbReference>
<dbReference type="InterPro" id="IPR035919">
    <property type="entry name" value="EAL_sf"/>
</dbReference>
<dbReference type="eggNOG" id="COG2200">
    <property type="taxonomic scope" value="Bacteria"/>
</dbReference>
<sequence length="608" mass="69760">MLAGFWEECLASIDYAFQPIVNPITGSIFAVEALIRSVGGERTFGPCRSIDDFFDTAFREGVLFSLDVALRRKAIEKYLQIPFHRKIRLFYNYDHRMTKMYNYTPNVMEHMMQEYSLPVGNLCMELTEKHKYDYSNAALALDQAVGNSKERGFLVAIDDFGVGYSSFELMYHADPDFIKIDRFLIADIHRDLKKKSYCSHIISLAHLLGITVIAEGVETEAEYSLCKEMGVDLIQGYLVQYPTSSIEDICLVYENIQALGQKHRRSTSEDMAILSREIYPIRPIRINTSMKELFATFQNNPEESFFPVVDGNDFPLGLIHERTFKKFIYSPYGKEVLSNRFFDQSLRKYLTECPIVDIHLPVEKILAVFVNNTESPGIIVTRDQSYCGFLSASSLLKTLNEKNMAYAREMNPLTKLPGNILINNFINQACEDTGNIYYLIYFDFDNFKPFNDRFGFRQGDRAIILFSELLRKRFISSCYFIGHIGGDDFFLGIQVPEHERAEKDDNFVERKITKTIRKFMDSIEPFYQENELLQGQYSARDREGNLRTFDLLSASAAVIKLPAASRSLAQEDLAEVFARLKKEAKSRPERIAMHVSATAEIIAPVFPG</sequence>
<dbReference type="SUPFAM" id="SSF55073">
    <property type="entry name" value="Nucleotide cyclase"/>
    <property type="match status" value="1"/>
</dbReference>
<dbReference type="OrthoDB" id="7251575at2"/>
<dbReference type="Pfam" id="PF00563">
    <property type="entry name" value="EAL"/>
    <property type="match status" value="1"/>
</dbReference>
<proteinExistence type="predicted"/>
<dbReference type="KEGG" id="din:Selin_0020"/>
<feature type="domain" description="EAL" evidence="1">
    <location>
        <begin position="1"/>
        <end position="256"/>
    </location>
</feature>
<dbReference type="AlphaFoldDB" id="E6W4Q1"/>
<dbReference type="RefSeq" id="WP_013504668.1">
    <property type="nucleotide sequence ID" value="NC_014836.1"/>
</dbReference>
<dbReference type="SMART" id="SM00267">
    <property type="entry name" value="GGDEF"/>
    <property type="match status" value="1"/>
</dbReference>
<dbReference type="InParanoid" id="E6W4Q1"/>
<evidence type="ECO:0000259" key="1">
    <source>
        <dbReference type="PROSITE" id="PS50883"/>
    </source>
</evidence>
<dbReference type="HOGENOM" id="CLU_015702_2_1_0"/>
<dbReference type="InterPro" id="IPR000160">
    <property type="entry name" value="GGDEF_dom"/>
</dbReference>
<dbReference type="SUPFAM" id="SSF141868">
    <property type="entry name" value="EAL domain-like"/>
    <property type="match status" value="1"/>
</dbReference>
<evidence type="ECO:0000313" key="4">
    <source>
        <dbReference type="Proteomes" id="UP000002572"/>
    </source>
</evidence>
<dbReference type="SUPFAM" id="SSF54631">
    <property type="entry name" value="CBS-domain pair"/>
    <property type="match status" value="1"/>
</dbReference>
<dbReference type="GO" id="GO:0071111">
    <property type="term" value="F:cyclic-guanylate-specific phosphodiesterase activity"/>
    <property type="evidence" value="ECO:0007669"/>
    <property type="project" value="InterPro"/>
</dbReference>
<dbReference type="SMART" id="SM00052">
    <property type="entry name" value="EAL"/>
    <property type="match status" value="1"/>
</dbReference>
<reference evidence="3 4" key="1">
    <citation type="submission" date="2010-12" db="EMBL/GenBank/DDBJ databases">
        <title>Complete sequence of Desulfurispirillum indicum S5.</title>
        <authorList>
            <consortium name="US DOE Joint Genome Institute"/>
            <person name="Lucas S."/>
            <person name="Copeland A."/>
            <person name="Lapidus A."/>
            <person name="Cheng J.-F."/>
            <person name="Goodwin L."/>
            <person name="Pitluck S."/>
            <person name="Chertkov O."/>
            <person name="Held B."/>
            <person name="Detter J.C."/>
            <person name="Han C."/>
            <person name="Tapia R."/>
            <person name="Land M."/>
            <person name="Hauser L."/>
            <person name="Kyrpides N."/>
            <person name="Ivanova N."/>
            <person name="Mikhailova N."/>
            <person name="Haggblom M."/>
            <person name="Rauschenbach I."/>
            <person name="Bini E."/>
            <person name="Woyke T."/>
        </authorList>
    </citation>
    <scope>NUCLEOTIDE SEQUENCE [LARGE SCALE GENOMIC DNA]</scope>
    <source>
        <strain evidence="4">ATCC BAA-1389 / DSM 22839 / S5</strain>
    </source>
</reference>
<dbReference type="Gene3D" id="3.20.20.450">
    <property type="entry name" value="EAL domain"/>
    <property type="match status" value="1"/>
</dbReference>
<feature type="domain" description="GGDEF" evidence="2">
    <location>
        <begin position="435"/>
        <end position="562"/>
    </location>
</feature>
<dbReference type="PANTHER" id="PTHR33121:SF76">
    <property type="entry name" value="SIGNALING PROTEIN"/>
    <property type="match status" value="1"/>
</dbReference>
<dbReference type="eggNOG" id="COG2199">
    <property type="taxonomic scope" value="Bacteria"/>
</dbReference>
<accession>E6W4Q1</accession>
<keyword evidence="4" id="KW-1185">Reference proteome</keyword>
<dbReference type="STRING" id="653733.Selin_0020"/>
<dbReference type="Proteomes" id="UP000002572">
    <property type="component" value="Chromosome"/>
</dbReference>
<dbReference type="Pfam" id="PF00990">
    <property type="entry name" value="GGDEF"/>
    <property type="match status" value="1"/>
</dbReference>
<dbReference type="PROSITE" id="PS50887">
    <property type="entry name" value="GGDEF"/>
    <property type="match status" value="1"/>
</dbReference>
<dbReference type="eggNOG" id="COG0517">
    <property type="taxonomic scope" value="Bacteria"/>
</dbReference>
<name>E6W4Q1_DESIS</name>
<dbReference type="InterPro" id="IPR001633">
    <property type="entry name" value="EAL_dom"/>
</dbReference>
<dbReference type="Gene3D" id="3.30.70.270">
    <property type="match status" value="1"/>
</dbReference>
<dbReference type="InterPro" id="IPR050706">
    <property type="entry name" value="Cyclic-di-GMP_PDE-like"/>
</dbReference>
<dbReference type="InterPro" id="IPR029787">
    <property type="entry name" value="Nucleotide_cyclase"/>
</dbReference>
<dbReference type="PANTHER" id="PTHR33121">
    <property type="entry name" value="CYCLIC DI-GMP PHOSPHODIESTERASE PDEF"/>
    <property type="match status" value="1"/>
</dbReference>